<keyword evidence="1" id="KW-1133">Transmembrane helix</keyword>
<evidence type="ECO:0000313" key="2">
    <source>
        <dbReference type="EMBL" id="SNR49641.1"/>
    </source>
</evidence>
<evidence type="ECO:0000313" key="3">
    <source>
        <dbReference type="Proteomes" id="UP000198348"/>
    </source>
</evidence>
<reference evidence="2 3" key="1">
    <citation type="submission" date="2017-06" db="EMBL/GenBank/DDBJ databases">
        <authorList>
            <person name="Kim H.J."/>
            <person name="Triplett B.A."/>
        </authorList>
    </citation>
    <scope>NUCLEOTIDE SEQUENCE [LARGE SCALE GENOMIC DNA]</scope>
    <source>
        <strain evidence="2 3">DSM 45207</strain>
    </source>
</reference>
<name>A0A238WTF4_9PSEU</name>
<keyword evidence="3" id="KW-1185">Reference proteome</keyword>
<feature type="transmembrane region" description="Helical" evidence="1">
    <location>
        <begin position="229"/>
        <end position="262"/>
    </location>
</feature>
<evidence type="ECO:0008006" key="4">
    <source>
        <dbReference type="Google" id="ProtNLM"/>
    </source>
</evidence>
<protein>
    <recommendedName>
        <fullName evidence="4">Phage-related protein</fullName>
    </recommendedName>
</protein>
<feature type="transmembrane region" description="Helical" evidence="1">
    <location>
        <begin position="22"/>
        <end position="47"/>
    </location>
</feature>
<feature type="transmembrane region" description="Helical" evidence="1">
    <location>
        <begin position="53"/>
        <end position="78"/>
    </location>
</feature>
<keyword evidence="1" id="KW-0472">Membrane</keyword>
<gene>
    <name evidence="2" type="ORF">SAMN06265360_107185</name>
</gene>
<proteinExistence type="predicted"/>
<dbReference type="AlphaFoldDB" id="A0A238WTF4"/>
<organism evidence="2 3">
    <name type="scientific">Haloechinothrix alba</name>
    <dbReference type="NCBI Taxonomy" id="664784"/>
    <lineage>
        <taxon>Bacteria</taxon>
        <taxon>Bacillati</taxon>
        <taxon>Actinomycetota</taxon>
        <taxon>Actinomycetes</taxon>
        <taxon>Pseudonocardiales</taxon>
        <taxon>Pseudonocardiaceae</taxon>
        <taxon>Haloechinothrix</taxon>
    </lineage>
</organism>
<accession>A0A238WTF4</accession>
<evidence type="ECO:0000256" key="1">
    <source>
        <dbReference type="SAM" id="Phobius"/>
    </source>
</evidence>
<dbReference type="EMBL" id="FZNW01000007">
    <property type="protein sequence ID" value="SNR49641.1"/>
    <property type="molecule type" value="Genomic_DNA"/>
</dbReference>
<sequence>MRDVARSVDHVGDEAKQTRRQLAAMGATAVAVGTAMKTTMTAVGVAVGALPAIIATAGTAMVGALGGAITAVGVAAAATNKEVRNQFSATKNHIVSIMKDISSPFEGTLTAIARMARDTFDTFAPELEKAFAKIAPVLTTFSHQFFKAFEELKPVIQPVADAFVAILKALGPKLPDIMRSFAGGITAIARAISEDGGAEAFARLIKNVATLAGVVLRGIAVFIRYQDEILGVVAVVGTVVAAFTGSVIAIGAAVGAILTIVVTNFGRIKSAISGAWNFVVNKTLATWNWLKANTIESWNNIVGAIVGAKDSVLRTVGKLPGEIERKLGALGGLLVDAGKDLMRGLWRGIKSLGGWLKDQLLNLVKKVVPGPVEDILGISSPSKVMATMGRQVAQGLAQGIMQGGDLVSRASTDLARAATVRPDVTMAAQHGRLAAGGGRRGKREPITLVLESSGSSEDDELLHRLRKAIHVNGGNVQKVLGP</sequence>
<keyword evidence="1" id="KW-0812">Transmembrane</keyword>
<dbReference type="Proteomes" id="UP000198348">
    <property type="component" value="Unassembled WGS sequence"/>
</dbReference>